<evidence type="ECO:0000256" key="3">
    <source>
        <dbReference type="ARBA" id="ARBA00022692"/>
    </source>
</evidence>
<evidence type="ECO:0000256" key="10">
    <source>
        <dbReference type="ARBA" id="ARBA00051722"/>
    </source>
</evidence>
<name>A0A5C6PQX9_9TELE</name>
<evidence type="ECO:0000256" key="2">
    <source>
        <dbReference type="ARBA" id="ARBA00013064"/>
    </source>
</evidence>
<reference evidence="16 17" key="1">
    <citation type="submission" date="2019-04" db="EMBL/GenBank/DDBJ databases">
        <title>Chromosome genome assembly for Takifugu flavidus.</title>
        <authorList>
            <person name="Xiao S."/>
        </authorList>
    </citation>
    <scope>NUCLEOTIDE SEQUENCE [LARGE SCALE GENOMIC DNA]</scope>
    <source>
        <strain evidence="16">HTHZ2018</strain>
        <tissue evidence="16">Muscle</tissue>
    </source>
</reference>
<dbReference type="PANTHER" id="PTHR46957">
    <property type="entry name" value="CYTOKINE RECEPTOR"/>
    <property type="match status" value="1"/>
</dbReference>
<evidence type="ECO:0000256" key="5">
    <source>
        <dbReference type="ARBA" id="ARBA00022801"/>
    </source>
</evidence>
<keyword evidence="3 11" id="KW-0812">Transmembrane</keyword>
<evidence type="ECO:0000313" key="17">
    <source>
        <dbReference type="Proteomes" id="UP000324091"/>
    </source>
</evidence>
<dbReference type="SUPFAM" id="SSF49265">
    <property type="entry name" value="Fibronectin type III"/>
    <property type="match status" value="4"/>
</dbReference>
<feature type="domain" description="Fibronectin type-III" evidence="15">
    <location>
        <begin position="402"/>
        <end position="491"/>
    </location>
</feature>
<dbReference type="InterPro" id="IPR016130">
    <property type="entry name" value="Tyr_Pase_AS"/>
</dbReference>
<dbReference type="FunFam" id="3.90.190.10:FF:000009">
    <property type="entry name" value="Receptor-type tyrosine-protein phosphatase beta"/>
    <property type="match status" value="1"/>
</dbReference>
<dbReference type="PANTHER" id="PTHR46957:SF10">
    <property type="entry name" value="PROTEIN TYROSINE PHOSPHATASE, RECEPTOR TYPE, H"/>
    <property type="match status" value="1"/>
</dbReference>
<dbReference type="InterPro" id="IPR036116">
    <property type="entry name" value="FN3_sf"/>
</dbReference>
<keyword evidence="4 12" id="KW-0732">Signal</keyword>
<dbReference type="PROSITE" id="PS00383">
    <property type="entry name" value="TYR_PHOSPHATASE_1"/>
    <property type="match status" value="1"/>
</dbReference>
<dbReference type="SMART" id="SM00404">
    <property type="entry name" value="PTPc_motif"/>
    <property type="match status" value="1"/>
</dbReference>
<dbReference type="EC" id="3.1.3.48" evidence="2"/>
<dbReference type="Gene3D" id="2.60.40.10">
    <property type="entry name" value="Immunoglobulins"/>
    <property type="match status" value="6"/>
</dbReference>
<keyword evidence="6" id="KW-0904">Protein phosphatase</keyword>
<dbReference type="Gene3D" id="3.90.190.10">
    <property type="entry name" value="Protein tyrosine phosphatase superfamily"/>
    <property type="match status" value="1"/>
</dbReference>
<feature type="signal peptide" evidence="12">
    <location>
        <begin position="1"/>
        <end position="36"/>
    </location>
</feature>
<dbReference type="SMART" id="SM00194">
    <property type="entry name" value="PTPc"/>
    <property type="match status" value="1"/>
</dbReference>
<evidence type="ECO:0000259" key="13">
    <source>
        <dbReference type="PROSITE" id="PS50055"/>
    </source>
</evidence>
<organism evidence="16 17">
    <name type="scientific">Takifugu flavidus</name>
    <name type="common">sansaifugu</name>
    <dbReference type="NCBI Taxonomy" id="433684"/>
    <lineage>
        <taxon>Eukaryota</taxon>
        <taxon>Metazoa</taxon>
        <taxon>Chordata</taxon>
        <taxon>Craniata</taxon>
        <taxon>Vertebrata</taxon>
        <taxon>Euteleostomi</taxon>
        <taxon>Actinopterygii</taxon>
        <taxon>Neopterygii</taxon>
        <taxon>Teleostei</taxon>
        <taxon>Neoteleostei</taxon>
        <taxon>Acanthomorphata</taxon>
        <taxon>Eupercaria</taxon>
        <taxon>Tetraodontiformes</taxon>
        <taxon>Tetradontoidea</taxon>
        <taxon>Tetraodontidae</taxon>
        <taxon>Takifugu</taxon>
    </lineage>
</organism>
<dbReference type="InterPro" id="IPR029021">
    <property type="entry name" value="Prot-tyrosine_phosphatase-like"/>
</dbReference>
<evidence type="ECO:0000256" key="6">
    <source>
        <dbReference type="ARBA" id="ARBA00022912"/>
    </source>
</evidence>
<feature type="domain" description="Fibronectin type-III" evidence="15">
    <location>
        <begin position="60"/>
        <end position="145"/>
    </location>
</feature>
<protein>
    <recommendedName>
        <fullName evidence="2">protein-tyrosine-phosphatase</fullName>
        <ecNumber evidence="2">3.1.3.48</ecNumber>
    </recommendedName>
</protein>
<sequence>MFGLEQIQMKLLCFETRSNCLMLLVLIMLKWDFSDCSSETSPTAVSPTTQLTTYLTTKLSLENVKNVQVSAADVSITLMWEKVQNISTYIVRYFHNSSKEVNVNCTEGASITHEISGLTPGTKYNFTIITVREESKSTGYTVKAVTRPLNPEELKAVTQNETSITLQWRKVSNIYSYILVYNETNVTVSASDEEKVIKEIDGLTSATRYSFRLFAVFENVMSSGISFSAATAPPNVEDVQLINQTETSITLQWRKVNNIYSYILFYNETNVTVSASDEEKVIKEIDGLTSATRYSFRLFAVFENVTSSGISFSAATAPPNVEDFQRINQNETSITLQWRKVNNLCSYLLVYNETNVTVSASDEEKVITDINGLTSATRYSFRLFTVFENVTSSGISLSAATAPRNSNWFKSISQNESSITLQWEKVDGILDYRLVFSREQINVSANVSQEQVTHVVSGLTNGTKYSFSVFAVFENIQSSGTELTAATVPLTLAAVRVTERTVSSVTLEWNVDVGKKWIYILHFNGKNITLNTTTNNVLSSTLSSLQPGTEYTFSVVTKFFELHSKAYEGFTVTAIDCSAVNWHVTDSSIQGEVGGLFSNATAANKSETHVSPGGSNVSFTGLYPGATYRITLMYEKNSYFFHQCTHNLTIIPPVLSGHCEHWGGGYSVQIVWNKPPGVWTAVEVNVSGRTLRTGEQYVTVSGFQPATAYQVSLAALSGAVRRPEPFVFLCHTDPRGESRYSLVCFTQPDSVRVIAGSVIAVLIIGVLLCIAAFVYYKRPDIISRRKFYSGAAEQLNTKPKAISAVKFAAHFHRLSENEYMGFSEEYENLSPVGRDQTQKVALLPENKSKNRFVNILPYDWCRVKLSKSSPTASDYINASYMPGYNSKREYIATQGPLSSTLNDFWQMVWEQRVNGIVMVTNCTEKGRAKCEEYWPPFSKPCLYGELLVTTTSEQEESNWTLREFTVKHRDTCEECRVKHFHFTVWPDHGVPLNTEILIQFRGLVRQHIERQASSAPTVVHCSAGVGRTGTIIALDVLLQQLQNQKAVGINDFVHRMRLHRTNMVQTESQYIFLHQCIMDCLPSDKKTEESMYANADIIYVNATALKELHSNA</sequence>
<evidence type="ECO:0000256" key="8">
    <source>
        <dbReference type="ARBA" id="ARBA00023136"/>
    </source>
</evidence>
<dbReference type="InterPro" id="IPR000242">
    <property type="entry name" value="PTP_cat"/>
</dbReference>
<dbReference type="GO" id="GO:0043235">
    <property type="term" value="C:receptor complex"/>
    <property type="evidence" value="ECO:0007669"/>
    <property type="project" value="TreeGrafter"/>
</dbReference>
<dbReference type="CDD" id="cd00063">
    <property type="entry name" value="FN3"/>
    <property type="match status" value="6"/>
</dbReference>
<dbReference type="GO" id="GO:0016020">
    <property type="term" value="C:membrane"/>
    <property type="evidence" value="ECO:0007669"/>
    <property type="project" value="UniProtKB-SubCell"/>
</dbReference>
<dbReference type="InterPro" id="IPR003961">
    <property type="entry name" value="FN3_dom"/>
</dbReference>
<dbReference type="PROSITE" id="PS50056">
    <property type="entry name" value="TYR_PHOSPHATASE_2"/>
    <property type="match status" value="1"/>
</dbReference>
<feature type="domain" description="Tyrosine specific protein phosphatases" evidence="14">
    <location>
        <begin position="998"/>
        <end position="1071"/>
    </location>
</feature>
<dbReference type="InterPro" id="IPR000387">
    <property type="entry name" value="Tyr_Pase_dom"/>
</dbReference>
<comment type="catalytic activity">
    <reaction evidence="10">
        <text>O-phospho-L-tyrosyl-[protein] + H2O = L-tyrosyl-[protein] + phosphate</text>
        <dbReference type="Rhea" id="RHEA:10684"/>
        <dbReference type="Rhea" id="RHEA-COMP:10136"/>
        <dbReference type="Rhea" id="RHEA-COMP:20101"/>
        <dbReference type="ChEBI" id="CHEBI:15377"/>
        <dbReference type="ChEBI" id="CHEBI:43474"/>
        <dbReference type="ChEBI" id="CHEBI:46858"/>
        <dbReference type="ChEBI" id="CHEBI:61978"/>
        <dbReference type="EC" id="3.1.3.48"/>
    </reaction>
</comment>
<keyword evidence="5" id="KW-0378">Hydrolase</keyword>
<feature type="transmembrane region" description="Helical" evidence="11">
    <location>
        <begin position="753"/>
        <end position="776"/>
    </location>
</feature>
<keyword evidence="9" id="KW-0325">Glycoprotein</keyword>
<comment type="caution">
    <text evidence="16">The sequence shown here is derived from an EMBL/GenBank/DDBJ whole genome shotgun (WGS) entry which is preliminary data.</text>
</comment>
<dbReference type="SUPFAM" id="SSF52799">
    <property type="entry name" value="(Phosphotyrosine protein) phosphatases II"/>
    <property type="match status" value="1"/>
</dbReference>
<evidence type="ECO:0000259" key="14">
    <source>
        <dbReference type="PROSITE" id="PS50056"/>
    </source>
</evidence>
<evidence type="ECO:0000256" key="12">
    <source>
        <dbReference type="SAM" id="SignalP"/>
    </source>
</evidence>
<keyword evidence="8 11" id="KW-0472">Membrane</keyword>
<evidence type="ECO:0000256" key="11">
    <source>
        <dbReference type="SAM" id="Phobius"/>
    </source>
</evidence>
<accession>A0A5C6PQX9</accession>
<proteinExistence type="predicted"/>
<comment type="subcellular location">
    <subcellularLocation>
        <location evidence="1">Membrane</location>
        <topology evidence="1">Single-pass type I membrane protein</topology>
    </subcellularLocation>
</comment>
<dbReference type="PRINTS" id="PR00700">
    <property type="entry name" value="PRTYPHPHTASE"/>
</dbReference>
<keyword evidence="16" id="KW-0675">Receptor</keyword>
<evidence type="ECO:0000313" key="16">
    <source>
        <dbReference type="EMBL" id="TWW81359.1"/>
    </source>
</evidence>
<evidence type="ECO:0000256" key="4">
    <source>
        <dbReference type="ARBA" id="ARBA00022729"/>
    </source>
</evidence>
<evidence type="ECO:0000256" key="1">
    <source>
        <dbReference type="ARBA" id="ARBA00004479"/>
    </source>
</evidence>
<dbReference type="Proteomes" id="UP000324091">
    <property type="component" value="Chromosome 1"/>
</dbReference>
<feature type="domain" description="Tyrosine-protein phosphatase" evidence="13">
    <location>
        <begin position="822"/>
        <end position="1080"/>
    </location>
</feature>
<keyword evidence="7 11" id="KW-1133">Transmembrane helix</keyword>
<dbReference type="InterPro" id="IPR013783">
    <property type="entry name" value="Ig-like_fold"/>
</dbReference>
<dbReference type="PROSITE" id="PS50853">
    <property type="entry name" value="FN3"/>
    <property type="match status" value="3"/>
</dbReference>
<feature type="domain" description="Fibronectin type-III" evidence="15">
    <location>
        <begin position="147"/>
        <end position="235"/>
    </location>
</feature>
<evidence type="ECO:0000259" key="15">
    <source>
        <dbReference type="PROSITE" id="PS50853"/>
    </source>
</evidence>
<dbReference type="InterPro" id="IPR003595">
    <property type="entry name" value="Tyr_Pase_cat"/>
</dbReference>
<keyword evidence="17" id="KW-1185">Reference proteome</keyword>
<dbReference type="AlphaFoldDB" id="A0A5C6PQX9"/>
<evidence type="ECO:0000256" key="9">
    <source>
        <dbReference type="ARBA" id="ARBA00023180"/>
    </source>
</evidence>
<dbReference type="InterPro" id="IPR050713">
    <property type="entry name" value="RTP_Phos/Ushers"/>
</dbReference>
<dbReference type="EMBL" id="RHFK02000001">
    <property type="protein sequence ID" value="TWW81359.1"/>
    <property type="molecule type" value="Genomic_DNA"/>
</dbReference>
<gene>
    <name evidence="16" type="ORF">D4764_01G0011740</name>
</gene>
<dbReference type="Pfam" id="PF00041">
    <property type="entry name" value="fn3"/>
    <property type="match status" value="6"/>
</dbReference>
<dbReference type="SMART" id="SM00060">
    <property type="entry name" value="FN3"/>
    <property type="match status" value="7"/>
</dbReference>
<evidence type="ECO:0000256" key="7">
    <source>
        <dbReference type="ARBA" id="ARBA00022989"/>
    </source>
</evidence>
<dbReference type="Pfam" id="PF00102">
    <property type="entry name" value="Y_phosphatase"/>
    <property type="match status" value="1"/>
</dbReference>
<dbReference type="PROSITE" id="PS50055">
    <property type="entry name" value="TYR_PHOSPHATASE_PTP"/>
    <property type="match status" value="1"/>
</dbReference>
<feature type="chain" id="PRO_5022767271" description="protein-tyrosine-phosphatase" evidence="12">
    <location>
        <begin position="37"/>
        <end position="1112"/>
    </location>
</feature>
<dbReference type="GO" id="GO:0004725">
    <property type="term" value="F:protein tyrosine phosphatase activity"/>
    <property type="evidence" value="ECO:0007669"/>
    <property type="project" value="UniProtKB-EC"/>
</dbReference>